<proteinExistence type="predicted"/>
<dbReference type="GO" id="GO:0016757">
    <property type="term" value="F:glycosyltransferase activity"/>
    <property type="evidence" value="ECO:0007669"/>
    <property type="project" value="InterPro"/>
</dbReference>
<dbReference type="RefSeq" id="WP_015174074.1">
    <property type="nucleotide sequence ID" value="NC_019729.1"/>
</dbReference>
<dbReference type="CDD" id="cd00761">
    <property type="entry name" value="Glyco_tranf_GTA_type"/>
    <property type="match status" value="1"/>
</dbReference>
<feature type="domain" description="Glycosyltransferase 2-like" evidence="7">
    <location>
        <begin position="411"/>
        <end position="540"/>
    </location>
</feature>
<evidence type="ECO:0000259" key="6">
    <source>
        <dbReference type="Pfam" id="PF00534"/>
    </source>
</evidence>
<dbReference type="InterPro" id="IPR001296">
    <property type="entry name" value="Glyco_trans_1"/>
</dbReference>
<dbReference type="SUPFAM" id="SSF53756">
    <property type="entry name" value="UDP-Glycosyltransferase/glycogen phosphorylase"/>
    <property type="match status" value="1"/>
</dbReference>
<dbReference type="KEGG" id="oni:Osc7112_0096"/>
<dbReference type="Pfam" id="PF13844">
    <property type="entry name" value="Glyco_transf_41"/>
    <property type="match status" value="1"/>
</dbReference>
<dbReference type="eggNOG" id="COG3914">
    <property type="taxonomic scope" value="Bacteria"/>
</dbReference>
<evidence type="ECO:0000313" key="10">
    <source>
        <dbReference type="Proteomes" id="UP000010478"/>
    </source>
</evidence>
<dbReference type="Proteomes" id="UP000010478">
    <property type="component" value="Chromosome"/>
</dbReference>
<dbReference type="CDD" id="cd01635">
    <property type="entry name" value="Glycosyltransferase_GTB-type"/>
    <property type="match status" value="1"/>
</dbReference>
<dbReference type="HOGENOM" id="CLU_261434_0_0_3"/>
<dbReference type="PATRIC" id="fig|179408.3.peg.123"/>
<reference evidence="9 10" key="1">
    <citation type="submission" date="2012-05" db="EMBL/GenBank/DDBJ databases">
        <title>Finished chromosome of genome of Oscillatoria sp. PCC 7112.</title>
        <authorList>
            <consortium name="US DOE Joint Genome Institute"/>
            <person name="Gugger M."/>
            <person name="Coursin T."/>
            <person name="Rippka R."/>
            <person name="Tandeau De Marsac N."/>
            <person name="Huntemann M."/>
            <person name="Wei C.-L."/>
            <person name="Han J."/>
            <person name="Detter J.C."/>
            <person name="Han C."/>
            <person name="Tapia R."/>
            <person name="Davenport K."/>
            <person name="Daligault H."/>
            <person name="Erkkila T."/>
            <person name="Gu W."/>
            <person name="Munk A.C.C."/>
            <person name="Teshima H."/>
            <person name="Xu Y."/>
            <person name="Chain P."/>
            <person name="Chen A."/>
            <person name="Krypides N."/>
            <person name="Mavromatis K."/>
            <person name="Markowitz V."/>
            <person name="Szeto E."/>
            <person name="Ivanova N."/>
            <person name="Mikhailova N."/>
            <person name="Ovchinnikova G."/>
            <person name="Pagani I."/>
            <person name="Pati A."/>
            <person name="Goodwin L."/>
            <person name="Peters L."/>
            <person name="Pitluck S."/>
            <person name="Woyke T."/>
            <person name="Kerfeld C."/>
        </authorList>
    </citation>
    <scope>NUCLEOTIDE SEQUENCE [LARGE SCALE GENOMIC DNA]</scope>
    <source>
        <strain evidence="9 10">PCC 7112</strain>
    </source>
</reference>
<dbReference type="Pfam" id="PF00534">
    <property type="entry name" value="Glycos_transf_1"/>
    <property type="match status" value="1"/>
</dbReference>
<dbReference type="EMBL" id="CP003614">
    <property type="protein sequence ID" value="AFZ04738.1"/>
    <property type="molecule type" value="Genomic_DNA"/>
</dbReference>
<sequence length="1301" mass="146813">MNPNLGMNIAGYINGEFGVGEGVRANIRAAEAANIPFNINNFTRSPHRKQDTTYQNFSQDNPHPVNLIQVNADEVATFIKHTGSTYFENKYNIGFWAWELPAFPPEWQPAFNNFHEIWTYSNYCAEAISAVSPIPVIKIMPSIALPAPSLNREALNLPKDKFIFLFVFDFSSRIERKNTLATIQAFKQAFGEDDSVLLIVKSSNSNKHLEQQNLLKSAIANSSNIKHLDGYLSKNKLNGLLYNCDCYVSLHRCEGFGLTMAEAMFYGKPVIATGYSSNTEFMNVGNSYLVKYKLIPIEKDCGPYKKGNVWAQADVEHAADLMRYVFNNYREAQQIGSIAAEEIKTLLNPQFTGNKIRKRLEYIAEITDNFQSIPLSGTATAKSAKIRANLPQSKQQSQSKGELPNEQPKVSICIPTYNGEAFIGEAIKSALAQTYANIELIISDDGSTDRTIAIAQSFQSETSVDFRIVLHRNYGLSQNWNFCISQAKGQYIKFLFQDDLLAPECIEKMVALAQENQKIGMVFSPRGITIADNESNPILRRAAQSIKDLHKSWSNLKSIQPGKELLADTNCLNNPINKIGEPSTVLIAARVFEEIGLFDSGLSQYVDLDMWWRIMGNYHIGFVDEKLSSLRIHPEQQTWKNFAAGENHKDVVRFYKKLLNSPDYSFLDRQIKQTIRQKLALRTQPSLSELSALLEQYNKLPSKQPLLALRLYRQQLAEYWLNLPAKKLETAYSKDMGKAHKLLLDSALKNETLTEEEQSFVQQLSSKLAEGGEIAEKMQYLLAAMLYGDAYQLPLEYNNAAIPQWFFDDFLKFIFQSPGYFKQNWEVERYSEYFQQLIKYVAANIASFPDSEVWRYLAAFIAKNVSFQALYLSEGNPIEILSQRADILEFYLKNIGCQIEWSFSQRQAERNKIRVGFLLDKISDESETRAAIPSFEYLDRSKFEIIVYHFQVQDERLGKYCENCADKLVQLSEDLPNQVREMRSHDLDILLICTNTTDTSQPSALLCLHRLARVQIATGASTPATTGTRNIDYFIAGDLTLPAGAAADYREKLISLEGSGVCLSYTVGSAPAKVEPTRSSWGATDESVVFVSGAQALTITPELRETWAKIIAAVPNSILVLYPFSSRSENYPTVPFYNQIRALFAEYGIDKKRLVVIKALPSRADCIKCLELADIYLDSYPYSSACSLAEPLLVGLPVVARKGQTTRSRQSAAVLEELLLPEMVADSENSYLDLSTALGTNPELRQHYRDRILQKMAANPKYLDSRACSTQLGTLFERLFRESRKKEVQQLSSVRDLTDGC</sequence>
<evidence type="ECO:0000256" key="3">
    <source>
        <dbReference type="ARBA" id="ARBA00022737"/>
    </source>
</evidence>
<feature type="domain" description="Glycosyl transferase family 1" evidence="6">
    <location>
        <begin position="151"/>
        <end position="333"/>
    </location>
</feature>
<name>K9V9I2_9CYAN</name>
<evidence type="ECO:0000313" key="9">
    <source>
        <dbReference type="EMBL" id="AFZ04738.1"/>
    </source>
</evidence>
<dbReference type="OrthoDB" id="440232at2"/>
<feature type="domain" description="O-GlcNAc transferase C-terminal" evidence="8">
    <location>
        <begin position="1076"/>
        <end position="1259"/>
    </location>
</feature>
<dbReference type="Gene3D" id="3.90.550.10">
    <property type="entry name" value="Spore Coat Polysaccharide Biosynthesis Protein SpsA, Chain A"/>
    <property type="match status" value="1"/>
</dbReference>
<dbReference type="Gene3D" id="3.40.50.2000">
    <property type="entry name" value="Glycogen Phosphorylase B"/>
    <property type="match status" value="2"/>
</dbReference>
<dbReference type="PANTHER" id="PTHR46656:SF3">
    <property type="entry name" value="PUTATIVE-RELATED"/>
    <property type="match status" value="1"/>
</dbReference>
<dbReference type="eggNOG" id="COG0438">
    <property type="taxonomic scope" value="Bacteria"/>
</dbReference>
<comment type="pathway">
    <text evidence="1">Protein modification; protein glycosylation.</text>
</comment>
<organism evidence="9 10">
    <name type="scientific">Phormidium nigroviride PCC 7112</name>
    <dbReference type="NCBI Taxonomy" id="179408"/>
    <lineage>
        <taxon>Bacteria</taxon>
        <taxon>Bacillati</taxon>
        <taxon>Cyanobacteriota</taxon>
        <taxon>Cyanophyceae</taxon>
        <taxon>Oscillatoriophycideae</taxon>
        <taxon>Oscillatoriales</taxon>
        <taxon>Oscillatoriaceae</taxon>
        <taxon>Phormidium</taxon>
    </lineage>
</organism>
<dbReference type="eggNOG" id="COG0463">
    <property type="taxonomic scope" value="Bacteria"/>
</dbReference>
<keyword evidence="4" id="KW-0802">TPR repeat</keyword>
<dbReference type="InterPro" id="IPR029489">
    <property type="entry name" value="OGT/SEC/SPY_C"/>
</dbReference>
<dbReference type="InterPro" id="IPR001173">
    <property type="entry name" value="Glyco_trans_2-like"/>
</dbReference>
<protein>
    <submittedName>
        <fullName evidence="9">Glycosyl transferase family 2</fullName>
    </submittedName>
</protein>
<keyword evidence="10" id="KW-1185">Reference proteome</keyword>
<accession>K9V9I2</accession>
<keyword evidence="3" id="KW-0677">Repeat</keyword>
<gene>
    <name evidence="9" type="ORF">Osc7112_0096</name>
</gene>
<dbReference type="SUPFAM" id="SSF53448">
    <property type="entry name" value="Nucleotide-diphospho-sugar transferases"/>
    <property type="match status" value="1"/>
</dbReference>
<feature type="compositionally biased region" description="Polar residues" evidence="5">
    <location>
        <begin position="390"/>
        <end position="400"/>
    </location>
</feature>
<dbReference type="Gene3D" id="3.40.50.11380">
    <property type="match status" value="1"/>
</dbReference>
<evidence type="ECO:0000256" key="4">
    <source>
        <dbReference type="ARBA" id="ARBA00022803"/>
    </source>
</evidence>
<evidence type="ECO:0000259" key="7">
    <source>
        <dbReference type="Pfam" id="PF00535"/>
    </source>
</evidence>
<evidence type="ECO:0000256" key="5">
    <source>
        <dbReference type="SAM" id="MobiDB-lite"/>
    </source>
</evidence>
<dbReference type="STRING" id="179408.Osc7112_0096"/>
<evidence type="ECO:0000259" key="8">
    <source>
        <dbReference type="Pfam" id="PF13844"/>
    </source>
</evidence>
<dbReference type="Pfam" id="PF00535">
    <property type="entry name" value="Glycos_transf_2"/>
    <property type="match status" value="1"/>
</dbReference>
<keyword evidence="2 9" id="KW-0808">Transferase</keyword>
<dbReference type="PANTHER" id="PTHR46656">
    <property type="entry name" value="PUTATIVE-RELATED"/>
    <property type="match status" value="1"/>
</dbReference>
<feature type="region of interest" description="Disordered" evidence="5">
    <location>
        <begin position="386"/>
        <end position="406"/>
    </location>
</feature>
<evidence type="ECO:0000256" key="2">
    <source>
        <dbReference type="ARBA" id="ARBA00022679"/>
    </source>
</evidence>
<evidence type="ECO:0000256" key="1">
    <source>
        <dbReference type="ARBA" id="ARBA00004922"/>
    </source>
</evidence>
<dbReference type="InterPro" id="IPR029044">
    <property type="entry name" value="Nucleotide-diphossugar_trans"/>
</dbReference>